<reference evidence="2 3" key="1">
    <citation type="journal article" date="2018" name="Nat. Ecol. Evol.">
        <title>Shark genomes provide insights into elasmobranch evolution and the origin of vertebrates.</title>
        <authorList>
            <person name="Hara Y"/>
            <person name="Yamaguchi K"/>
            <person name="Onimaru K"/>
            <person name="Kadota M"/>
            <person name="Koyanagi M"/>
            <person name="Keeley SD"/>
            <person name="Tatsumi K"/>
            <person name="Tanaka K"/>
            <person name="Motone F"/>
            <person name="Kageyama Y"/>
            <person name="Nozu R"/>
            <person name="Adachi N"/>
            <person name="Nishimura O"/>
            <person name="Nakagawa R"/>
            <person name="Tanegashima C"/>
            <person name="Kiyatake I"/>
            <person name="Matsumoto R"/>
            <person name="Murakumo K"/>
            <person name="Nishida K"/>
            <person name="Terakita A"/>
            <person name="Kuratani S"/>
            <person name="Sato K"/>
            <person name="Hyodo S Kuraku.S."/>
        </authorList>
    </citation>
    <scope>NUCLEOTIDE SEQUENCE [LARGE SCALE GENOMIC DNA]</scope>
</reference>
<proteinExistence type="predicted"/>
<feature type="compositionally biased region" description="Basic and acidic residues" evidence="1">
    <location>
        <begin position="20"/>
        <end position="73"/>
    </location>
</feature>
<organism evidence="2 3">
    <name type="scientific">Chiloscyllium punctatum</name>
    <name type="common">Brownbanded bambooshark</name>
    <name type="synonym">Hemiscyllium punctatum</name>
    <dbReference type="NCBI Taxonomy" id="137246"/>
    <lineage>
        <taxon>Eukaryota</taxon>
        <taxon>Metazoa</taxon>
        <taxon>Chordata</taxon>
        <taxon>Craniata</taxon>
        <taxon>Vertebrata</taxon>
        <taxon>Chondrichthyes</taxon>
        <taxon>Elasmobranchii</taxon>
        <taxon>Galeomorphii</taxon>
        <taxon>Galeoidea</taxon>
        <taxon>Orectolobiformes</taxon>
        <taxon>Hemiscylliidae</taxon>
        <taxon>Chiloscyllium</taxon>
    </lineage>
</organism>
<dbReference type="EMBL" id="BEZZ01084342">
    <property type="protein sequence ID" value="GCC42658.1"/>
    <property type="molecule type" value="Genomic_DNA"/>
</dbReference>
<evidence type="ECO:0000256" key="1">
    <source>
        <dbReference type="SAM" id="MobiDB-lite"/>
    </source>
</evidence>
<sequence length="161" mass="17484">MEGGTENDVKILELEDEEEKAEKSEPGKKEEGRLMDSDKKVVEKEDASKKAETSQPAEEEKKDKEDGKLKESPGQEEEEKGEEGEDKDDADQSQVVKESPVSVKDSGDSRAGRVLTQPISQTPVATFWHCITAPGEHCSRIDLISALTGSIDPASARCGAP</sequence>
<feature type="region of interest" description="Disordered" evidence="1">
    <location>
        <begin position="1"/>
        <end position="117"/>
    </location>
</feature>
<dbReference type="AlphaFoldDB" id="A0A401TJ55"/>
<feature type="compositionally biased region" description="Acidic residues" evidence="1">
    <location>
        <begin position="74"/>
        <end position="91"/>
    </location>
</feature>
<evidence type="ECO:0000313" key="3">
    <source>
        <dbReference type="Proteomes" id="UP000287033"/>
    </source>
</evidence>
<gene>
    <name evidence="2" type="ORF">chiPu_0026633</name>
</gene>
<name>A0A401TJ55_CHIPU</name>
<dbReference type="Proteomes" id="UP000287033">
    <property type="component" value="Unassembled WGS sequence"/>
</dbReference>
<keyword evidence="3" id="KW-1185">Reference proteome</keyword>
<evidence type="ECO:0000313" key="2">
    <source>
        <dbReference type="EMBL" id="GCC42658.1"/>
    </source>
</evidence>
<accession>A0A401TJ55</accession>
<dbReference type="STRING" id="137246.A0A401TJ55"/>
<protein>
    <submittedName>
        <fullName evidence="2">Uncharacterized protein</fullName>
    </submittedName>
</protein>
<comment type="caution">
    <text evidence="2">The sequence shown here is derived from an EMBL/GenBank/DDBJ whole genome shotgun (WGS) entry which is preliminary data.</text>
</comment>